<dbReference type="InterPro" id="IPR010982">
    <property type="entry name" value="Lambda_DNA-bd_dom_sf"/>
</dbReference>
<feature type="domain" description="HTH cro/C1-type" evidence="2">
    <location>
        <begin position="10"/>
        <end position="64"/>
    </location>
</feature>
<dbReference type="InterPro" id="IPR050807">
    <property type="entry name" value="TransReg_Diox_bact_type"/>
</dbReference>
<dbReference type="GO" id="GO:0005829">
    <property type="term" value="C:cytosol"/>
    <property type="evidence" value="ECO:0007669"/>
    <property type="project" value="TreeGrafter"/>
</dbReference>
<keyword evidence="1" id="KW-0238">DNA-binding</keyword>
<dbReference type="SUPFAM" id="SSF47413">
    <property type="entry name" value="lambda repressor-like DNA-binding domains"/>
    <property type="match status" value="1"/>
</dbReference>
<dbReference type="Gene3D" id="1.10.260.40">
    <property type="entry name" value="lambda repressor-like DNA-binding domains"/>
    <property type="match status" value="1"/>
</dbReference>
<dbReference type="Proteomes" id="UP000824242">
    <property type="component" value="Unassembled WGS sequence"/>
</dbReference>
<gene>
    <name evidence="3" type="ORF">IAB89_04815</name>
</gene>
<reference evidence="3" key="1">
    <citation type="submission" date="2020-10" db="EMBL/GenBank/DDBJ databases">
        <authorList>
            <person name="Gilroy R."/>
        </authorList>
    </citation>
    <scope>NUCLEOTIDE SEQUENCE</scope>
    <source>
        <strain evidence="3">ChiSxjej1B13-7958</strain>
    </source>
</reference>
<dbReference type="PANTHER" id="PTHR46797">
    <property type="entry name" value="HTH-TYPE TRANSCRIPTIONAL REGULATOR"/>
    <property type="match status" value="1"/>
</dbReference>
<dbReference type="InterPro" id="IPR001387">
    <property type="entry name" value="Cro/C1-type_HTH"/>
</dbReference>
<dbReference type="PROSITE" id="PS50943">
    <property type="entry name" value="HTH_CROC1"/>
    <property type="match status" value="1"/>
</dbReference>
<dbReference type="GO" id="GO:0003700">
    <property type="term" value="F:DNA-binding transcription factor activity"/>
    <property type="evidence" value="ECO:0007669"/>
    <property type="project" value="TreeGrafter"/>
</dbReference>
<evidence type="ECO:0000259" key="2">
    <source>
        <dbReference type="PROSITE" id="PS50943"/>
    </source>
</evidence>
<evidence type="ECO:0000256" key="1">
    <source>
        <dbReference type="ARBA" id="ARBA00023125"/>
    </source>
</evidence>
<dbReference type="SMART" id="SM00530">
    <property type="entry name" value="HTH_XRE"/>
    <property type="match status" value="1"/>
</dbReference>
<sequence>MDCKSMGRKLRASRAQHGWSMKECADRVGISTRYLADIERGDKVPKLETLLQLLNTLDVSADSVLQDSLSVGYETKSNDLMRRLNTLDSAHRKQAIDLFEAILSVLGESV</sequence>
<dbReference type="CDD" id="cd00093">
    <property type="entry name" value="HTH_XRE"/>
    <property type="match status" value="1"/>
</dbReference>
<reference evidence="3" key="2">
    <citation type="journal article" date="2021" name="PeerJ">
        <title>Extensive microbial diversity within the chicken gut microbiome revealed by metagenomics and culture.</title>
        <authorList>
            <person name="Gilroy R."/>
            <person name="Ravi A."/>
            <person name="Getino M."/>
            <person name="Pursley I."/>
            <person name="Horton D.L."/>
            <person name="Alikhan N.F."/>
            <person name="Baker D."/>
            <person name="Gharbi K."/>
            <person name="Hall N."/>
            <person name="Watson M."/>
            <person name="Adriaenssens E.M."/>
            <person name="Foster-Nyarko E."/>
            <person name="Jarju S."/>
            <person name="Secka A."/>
            <person name="Antonio M."/>
            <person name="Oren A."/>
            <person name="Chaudhuri R.R."/>
            <person name="La Ragione R."/>
            <person name="Hildebrand F."/>
            <person name="Pallen M.J."/>
        </authorList>
    </citation>
    <scope>NUCLEOTIDE SEQUENCE</scope>
    <source>
        <strain evidence="3">ChiSxjej1B13-7958</strain>
    </source>
</reference>
<protein>
    <submittedName>
        <fullName evidence="3">Helix-turn-helix transcriptional regulator</fullName>
    </submittedName>
</protein>
<dbReference type="Pfam" id="PF01381">
    <property type="entry name" value="HTH_3"/>
    <property type="match status" value="1"/>
</dbReference>
<name>A0A9D1DDT6_9FIRM</name>
<comment type="caution">
    <text evidence="3">The sequence shown here is derived from an EMBL/GenBank/DDBJ whole genome shotgun (WGS) entry which is preliminary data.</text>
</comment>
<evidence type="ECO:0000313" key="4">
    <source>
        <dbReference type="Proteomes" id="UP000824242"/>
    </source>
</evidence>
<dbReference type="GO" id="GO:0003677">
    <property type="term" value="F:DNA binding"/>
    <property type="evidence" value="ECO:0007669"/>
    <property type="project" value="UniProtKB-KW"/>
</dbReference>
<dbReference type="EMBL" id="DVGZ01000047">
    <property type="protein sequence ID" value="HIR46966.1"/>
    <property type="molecule type" value="Genomic_DNA"/>
</dbReference>
<organism evidence="3 4">
    <name type="scientific">Candidatus Caccousia avicola</name>
    <dbReference type="NCBI Taxonomy" id="2840721"/>
    <lineage>
        <taxon>Bacteria</taxon>
        <taxon>Bacillati</taxon>
        <taxon>Bacillota</taxon>
        <taxon>Clostridia</taxon>
        <taxon>Eubacteriales</taxon>
        <taxon>Oscillospiraceae</taxon>
        <taxon>Oscillospiraceae incertae sedis</taxon>
        <taxon>Candidatus Caccousia</taxon>
    </lineage>
</organism>
<accession>A0A9D1DDT6</accession>
<dbReference type="AlphaFoldDB" id="A0A9D1DDT6"/>
<dbReference type="PANTHER" id="PTHR46797:SF1">
    <property type="entry name" value="METHYLPHOSPHONATE SYNTHASE"/>
    <property type="match status" value="1"/>
</dbReference>
<proteinExistence type="predicted"/>
<evidence type="ECO:0000313" key="3">
    <source>
        <dbReference type="EMBL" id="HIR46966.1"/>
    </source>
</evidence>